<keyword evidence="1" id="KW-0812">Transmembrane</keyword>
<protein>
    <recommendedName>
        <fullName evidence="4">Transmembrane protein</fullName>
    </recommendedName>
</protein>
<gene>
    <name evidence="2" type="ORF">SR858_19545</name>
</gene>
<proteinExistence type="predicted"/>
<dbReference type="RefSeq" id="WP_019921871.1">
    <property type="nucleotide sequence ID" value="NZ_CP140152.1"/>
</dbReference>
<sequence length="202" mass="21609">MGQSVKPAPGAGTGTGAVDAARVQALILRARLAVARVGAPACVAAALCVAGVAAWAWLLPQRAAHARLMAQPLPTPASLLAQQPAVPPPSANQNLADFYATLGEKRHAEQQVRTLFDLAAKAGLALNQGEYKSSYDKARRVSTYQVTLPVKGGYQPLWQFAMNGLRDMPFAALDEVSFRRETIADPVVEARLRFTFYLKDAP</sequence>
<evidence type="ECO:0000256" key="1">
    <source>
        <dbReference type="SAM" id="Phobius"/>
    </source>
</evidence>
<keyword evidence="1" id="KW-1133">Transmembrane helix</keyword>
<evidence type="ECO:0000313" key="3">
    <source>
        <dbReference type="Proteomes" id="UP001326110"/>
    </source>
</evidence>
<evidence type="ECO:0000313" key="2">
    <source>
        <dbReference type="EMBL" id="WQH03229.1"/>
    </source>
</evidence>
<keyword evidence="3" id="KW-1185">Reference proteome</keyword>
<keyword evidence="1" id="KW-0472">Membrane</keyword>
<dbReference type="EMBL" id="CP140152">
    <property type="protein sequence ID" value="WQH03229.1"/>
    <property type="molecule type" value="Genomic_DNA"/>
</dbReference>
<evidence type="ECO:0008006" key="4">
    <source>
        <dbReference type="Google" id="ProtNLM"/>
    </source>
</evidence>
<reference evidence="2 3" key="1">
    <citation type="submission" date="2023-11" db="EMBL/GenBank/DDBJ databases">
        <title>MicrobeMod: A computational toolkit for identifying prokaryotic methylation and restriction-modification with nanopore sequencing.</title>
        <authorList>
            <person name="Crits-Christoph A."/>
            <person name="Kang S.C."/>
            <person name="Lee H."/>
            <person name="Ostrov N."/>
        </authorList>
    </citation>
    <scope>NUCLEOTIDE SEQUENCE [LARGE SCALE GENOMIC DNA]</scope>
    <source>
        <strain evidence="2 3">ATCC 25935</strain>
    </source>
</reference>
<accession>A0ABZ0XV19</accession>
<dbReference type="Proteomes" id="UP001326110">
    <property type="component" value="Chromosome"/>
</dbReference>
<name>A0ABZ0XV19_9BURK</name>
<organism evidence="2 3">
    <name type="scientific">Duganella zoogloeoides</name>
    <dbReference type="NCBI Taxonomy" id="75659"/>
    <lineage>
        <taxon>Bacteria</taxon>
        <taxon>Pseudomonadati</taxon>
        <taxon>Pseudomonadota</taxon>
        <taxon>Betaproteobacteria</taxon>
        <taxon>Burkholderiales</taxon>
        <taxon>Oxalobacteraceae</taxon>
        <taxon>Telluria group</taxon>
        <taxon>Duganella</taxon>
    </lineage>
</organism>
<feature type="transmembrane region" description="Helical" evidence="1">
    <location>
        <begin position="37"/>
        <end position="59"/>
    </location>
</feature>